<feature type="repeat" description="ANK" evidence="3">
    <location>
        <begin position="223"/>
        <end position="255"/>
    </location>
</feature>
<dbReference type="EMBL" id="KC571872">
    <property type="protein sequence ID" value="AGM32371.1"/>
    <property type="molecule type" value="mRNA"/>
</dbReference>
<keyword evidence="4" id="KW-0175">Coiled coil</keyword>
<dbReference type="Pfam" id="PF00023">
    <property type="entry name" value="Ank"/>
    <property type="match status" value="1"/>
</dbReference>
<dbReference type="Pfam" id="PF12796">
    <property type="entry name" value="Ank_2"/>
    <property type="match status" value="1"/>
</dbReference>
<protein>
    <submittedName>
        <fullName evidence="6">Ankyrin repeat protein</fullName>
    </submittedName>
</protein>
<keyword evidence="5" id="KW-0732">Signal</keyword>
<organism evidence="6">
    <name type="scientific">Coptotermes formosanus</name>
    <name type="common">Formosan subterranean termite</name>
    <dbReference type="NCBI Taxonomy" id="36987"/>
    <lineage>
        <taxon>Eukaryota</taxon>
        <taxon>Metazoa</taxon>
        <taxon>Ecdysozoa</taxon>
        <taxon>Arthropoda</taxon>
        <taxon>Hexapoda</taxon>
        <taxon>Insecta</taxon>
        <taxon>Pterygota</taxon>
        <taxon>Neoptera</taxon>
        <taxon>Polyneoptera</taxon>
        <taxon>Dictyoptera</taxon>
        <taxon>Blattodea</taxon>
        <taxon>Blattoidea</taxon>
        <taxon>Termitoidae</taxon>
        <taxon>Rhinotermitidae</taxon>
        <taxon>Coptotermes</taxon>
    </lineage>
</organism>
<evidence type="ECO:0000256" key="3">
    <source>
        <dbReference type="PROSITE-ProRule" id="PRU00023"/>
    </source>
</evidence>
<dbReference type="SMART" id="SM00248">
    <property type="entry name" value="ANK"/>
    <property type="match status" value="5"/>
</dbReference>
<feature type="repeat" description="ANK" evidence="3">
    <location>
        <begin position="256"/>
        <end position="288"/>
    </location>
</feature>
<feature type="chain" id="PRO_5004371720" evidence="5">
    <location>
        <begin position="23"/>
        <end position="318"/>
    </location>
</feature>
<evidence type="ECO:0000313" key="6">
    <source>
        <dbReference type="EMBL" id="AGM32371.1"/>
    </source>
</evidence>
<dbReference type="Gene3D" id="1.25.40.20">
    <property type="entry name" value="Ankyrin repeat-containing domain"/>
    <property type="match status" value="3"/>
</dbReference>
<name>R4UVV1_COPFO</name>
<dbReference type="PROSITE" id="PS50297">
    <property type="entry name" value="ANK_REP_REGION"/>
    <property type="match status" value="3"/>
</dbReference>
<dbReference type="PROSITE" id="PS50088">
    <property type="entry name" value="ANK_REPEAT"/>
    <property type="match status" value="3"/>
</dbReference>
<evidence type="ECO:0000256" key="5">
    <source>
        <dbReference type="SAM" id="SignalP"/>
    </source>
</evidence>
<accession>R4UVV1</accession>
<evidence type="ECO:0000256" key="1">
    <source>
        <dbReference type="ARBA" id="ARBA00022737"/>
    </source>
</evidence>
<dbReference type="PANTHER" id="PTHR24188:SF29">
    <property type="entry name" value="GH09064P"/>
    <property type="match status" value="1"/>
</dbReference>
<proteinExistence type="evidence at transcript level"/>
<dbReference type="PANTHER" id="PTHR24188">
    <property type="entry name" value="ANKYRIN REPEAT PROTEIN"/>
    <property type="match status" value="1"/>
</dbReference>
<evidence type="ECO:0000256" key="2">
    <source>
        <dbReference type="ARBA" id="ARBA00023043"/>
    </source>
</evidence>
<feature type="coiled-coil region" evidence="4">
    <location>
        <begin position="34"/>
        <end position="61"/>
    </location>
</feature>
<keyword evidence="1" id="KW-0677">Repeat</keyword>
<dbReference type="SUPFAM" id="SSF48403">
    <property type="entry name" value="Ankyrin repeat"/>
    <property type="match status" value="1"/>
</dbReference>
<dbReference type="InterPro" id="IPR036770">
    <property type="entry name" value="Ankyrin_rpt-contain_sf"/>
</dbReference>
<feature type="signal peptide" evidence="5">
    <location>
        <begin position="1"/>
        <end position="22"/>
    </location>
</feature>
<sequence>MVPVTFSLQLLLVVLILRQSAAASDQCSDVREDMYALERDIVRITEQKKNYEIQAGNCQEQLKKQIRTSQKTEALHNNLKKKQLEANEEVLKNITDKQTQMQIAIDGLTKAVESLNQKADLESVQWKAVQTAIEGLRKTVESINLRTQGPCRTEQEVCPVLLEAAESGDVNTAKALFKCSNDRCSGGGASNLTPLMYAGGEGHVEVVRVLLEEGANTEIVNNYGSTALHQAVWNGHLDVCRLLLDWGAKVDALNKARNTPLIWAAWAGHLSIAKLLVERGADVSLKNVDGDTALDFARREGKSDVAEWLNSVSRRKGR</sequence>
<feature type="repeat" description="ANK" evidence="3">
    <location>
        <begin position="190"/>
        <end position="222"/>
    </location>
</feature>
<evidence type="ECO:0000256" key="4">
    <source>
        <dbReference type="SAM" id="Coils"/>
    </source>
</evidence>
<keyword evidence="2 3" id="KW-0040">ANK repeat</keyword>
<dbReference type="AlphaFoldDB" id="R4UVV1"/>
<dbReference type="InterPro" id="IPR002110">
    <property type="entry name" value="Ankyrin_rpt"/>
</dbReference>
<reference evidence="6" key="1">
    <citation type="submission" date="2013-02" db="EMBL/GenBank/DDBJ databases">
        <title>Immune-Related transcriptome of Coptotermes formosanus Shiraki workers: the defense mechanism.</title>
        <authorList>
            <person name="Hussain A."/>
            <person name="Li Y.F."/>
            <person name="Cheng Y."/>
            <person name="Liu Y."/>
            <person name="Chen C.C."/>
            <person name="Wen S.Y."/>
        </authorList>
    </citation>
    <scope>NUCLEOTIDE SEQUENCE</scope>
</reference>
<dbReference type="PRINTS" id="PR01415">
    <property type="entry name" value="ANKYRIN"/>
</dbReference>